<dbReference type="RefSeq" id="XP_020060656.1">
    <property type="nucleotide sequence ID" value="XM_020204083.1"/>
</dbReference>
<dbReference type="EMBL" id="KV878970">
    <property type="protein sequence ID" value="OJK04317.1"/>
    <property type="molecule type" value="Genomic_DNA"/>
</dbReference>
<feature type="transmembrane region" description="Helical" evidence="4">
    <location>
        <begin position="42"/>
        <end position="62"/>
    </location>
</feature>
<evidence type="ECO:0000256" key="2">
    <source>
        <dbReference type="ARBA" id="ARBA00022989"/>
    </source>
</evidence>
<keyword evidence="6" id="KW-1185">Reference proteome</keyword>
<dbReference type="PANTHER" id="PTHR12483:SF79">
    <property type="entry name" value="COPPER TRANSPORT PROTEIN"/>
    <property type="match status" value="1"/>
</dbReference>
<keyword evidence="1 4" id="KW-0812">Transmembrane</keyword>
<sequence length="190" mass="20916">MDMDMSSSSNSSACSVTMLWNWTTIDACFLSSTWHITTAGQFAVSCIGVAFLVVVLDVLRLLSKQYEEHLQRQFQRHVAAQSPAERTQFFCGDTLAEGPMVVTFRASPVQQLIRALLQTLQFGLAYIIMLNAMSYNGYMIISIFLGAFVGKVLCDRGEYRVVLPARGKVAGEAAPVVPDKPEEWTTGCCG</sequence>
<comment type="similarity">
    <text evidence="4">Belongs to the copper transporter (Ctr) (TC 1.A.56) family. SLC31A subfamily.</text>
</comment>
<dbReference type="AlphaFoldDB" id="A0A1L9X7A2"/>
<accession>A0A1L9X7A2</accession>
<protein>
    <recommendedName>
        <fullName evidence="4">Copper transport protein</fullName>
    </recommendedName>
</protein>
<dbReference type="Pfam" id="PF04145">
    <property type="entry name" value="Ctr"/>
    <property type="match status" value="1"/>
</dbReference>
<name>A0A1L9X7A2_ASPA1</name>
<dbReference type="STRING" id="690307.A0A1L9X7A2"/>
<proteinExistence type="inferred from homology"/>
<comment type="subcellular location">
    <subcellularLocation>
        <location evidence="4">Membrane</location>
        <topology evidence="4">Multi-pass membrane protein</topology>
    </subcellularLocation>
</comment>
<dbReference type="GeneID" id="30977897"/>
<keyword evidence="4" id="KW-0187">Copper transport</keyword>
<evidence type="ECO:0000313" key="6">
    <source>
        <dbReference type="Proteomes" id="UP000184546"/>
    </source>
</evidence>
<dbReference type="PANTHER" id="PTHR12483">
    <property type="entry name" value="SOLUTE CARRIER FAMILY 31 COPPER TRANSPORTERS"/>
    <property type="match status" value="1"/>
</dbReference>
<dbReference type="GO" id="GO:0016020">
    <property type="term" value="C:membrane"/>
    <property type="evidence" value="ECO:0007669"/>
    <property type="project" value="UniProtKB-SubCell"/>
</dbReference>
<dbReference type="Proteomes" id="UP000184546">
    <property type="component" value="Unassembled WGS sequence"/>
</dbReference>
<evidence type="ECO:0000256" key="1">
    <source>
        <dbReference type="ARBA" id="ARBA00022692"/>
    </source>
</evidence>
<keyword evidence="4" id="KW-0186">Copper</keyword>
<evidence type="ECO:0000313" key="5">
    <source>
        <dbReference type="EMBL" id="OJK04317.1"/>
    </source>
</evidence>
<keyword evidence="4" id="KW-0813">Transport</keyword>
<keyword evidence="2 4" id="KW-1133">Transmembrane helix</keyword>
<organism evidence="5 6">
    <name type="scientific">Aspergillus aculeatus (strain ATCC 16872 / CBS 172.66 / WB 5094)</name>
    <dbReference type="NCBI Taxonomy" id="690307"/>
    <lineage>
        <taxon>Eukaryota</taxon>
        <taxon>Fungi</taxon>
        <taxon>Dikarya</taxon>
        <taxon>Ascomycota</taxon>
        <taxon>Pezizomycotina</taxon>
        <taxon>Eurotiomycetes</taxon>
        <taxon>Eurotiomycetidae</taxon>
        <taxon>Eurotiales</taxon>
        <taxon>Aspergillaceae</taxon>
        <taxon>Aspergillus</taxon>
        <taxon>Aspergillus subgen. Circumdati</taxon>
    </lineage>
</organism>
<dbReference type="GO" id="GO:0005375">
    <property type="term" value="F:copper ion transmembrane transporter activity"/>
    <property type="evidence" value="ECO:0007669"/>
    <property type="project" value="UniProtKB-UniRule"/>
</dbReference>
<dbReference type="VEuPathDB" id="FungiDB:ASPACDRAFT_73963"/>
<keyword evidence="3 4" id="KW-0472">Membrane</keyword>
<dbReference type="OrthoDB" id="161814at2759"/>
<dbReference type="InterPro" id="IPR007274">
    <property type="entry name" value="Cop_transporter"/>
</dbReference>
<dbReference type="OMA" id="QFAVSCI"/>
<gene>
    <name evidence="5" type="ORF">ASPACDRAFT_73963</name>
</gene>
<evidence type="ECO:0000256" key="3">
    <source>
        <dbReference type="ARBA" id="ARBA00023136"/>
    </source>
</evidence>
<reference evidence="6" key="1">
    <citation type="journal article" date="2017" name="Genome Biol.">
        <title>Comparative genomics reveals high biological diversity and specific adaptations in the industrially and medically important fungal genus Aspergillus.</title>
        <authorList>
            <person name="de Vries R.P."/>
            <person name="Riley R."/>
            <person name="Wiebenga A."/>
            <person name="Aguilar-Osorio G."/>
            <person name="Amillis S."/>
            <person name="Uchima C.A."/>
            <person name="Anderluh G."/>
            <person name="Asadollahi M."/>
            <person name="Askin M."/>
            <person name="Barry K."/>
            <person name="Battaglia E."/>
            <person name="Bayram O."/>
            <person name="Benocci T."/>
            <person name="Braus-Stromeyer S.A."/>
            <person name="Caldana C."/>
            <person name="Canovas D."/>
            <person name="Cerqueira G.C."/>
            <person name="Chen F."/>
            <person name="Chen W."/>
            <person name="Choi C."/>
            <person name="Clum A."/>
            <person name="Dos Santos R.A."/>
            <person name="Damasio A.R."/>
            <person name="Diallinas G."/>
            <person name="Emri T."/>
            <person name="Fekete E."/>
            <person name="Flipphi M."/>
            <person name="Freyberg S."/>
            <person name="Gallo A."/>
            <person name="Gournas C."/>
            <person name="Habgood R."/>
            <person name="Hainaut M."/>
            <person name="Harispe M.L."/>
            <person name="Henrissat B."/>
            <person name="Hilden K.S."/>
            <person name="Hope R."/>
            <person name="Hossain A."/>
            <person name="Karabika E."/>
            <person name="Karaffa L."/>
            <person name="Karanyi Z."/>
            <person name="Krasevec N."/>
            <person name="Kuo A."/>
            <person name="Kusch H."/>
            <person name="LaButti K."/>
            <person name="Lagendijk E.L."/>
            <person name="Lapidus A."/>
            <person name="Levasseur A."/>
            <person name="Lindquist E."/>
            <person name="Lipzen A."/>
            <person name="Logrieco A.F."/>
            <person name="MacCabe A."/>
            <person name="Maekelae M.R."/>
            <person name="Malavazi I."/>
            <person name="Melin P."/>
            <person name="Meyer V."/>
            <person name="Mielnichuk N."/>
            <person name="Miskei M."/>
            <person name="Molnar A.P."/>
            <person name="Mule G."/>
            <person name="Ngan C.Y."/>
            <person name="Orejas M."/>
            <person name="Orosz E."/>
            <person name="Ouedraogo J.P."/>
            <person name="Overkamp K.M."/>
            <person name="Park H.-S."/>
            <person name="Perrone G."/>
            <person name="Piumi F."/>
            <person name="Punt P.J."/>
            <person name="Ram A.F."/>
            <person name="Ramon A."/>
            <person name="Rauscher S."/>
            <person name="Record E."/>
            <person name="Riano-Pachon D.M."/>
            <person name="Robert V."/>
            <person name="Roehrig J."/>
            <person name="Ruller R."/>
            <person name="Salamov A."/>
            <person name="Salih N.S."/>
            <person name="Samson R.A."/>
            <person name="Sandor E."/>
            <person name="Sanguinetti M."/>
            <person name="Schuetze T."/>
            <person name="Sepcic K."/>
            <person name="Shelest E."/>
            <person name="Sherlock G."/>
            <person name="Sophianopoulou V."/>
            <person name="Squina F.M."/>
            <person name="Sun H."/>
            <person name="Susca A."/>
            <person name="Todd R.B."/>
            <person name="Tsang A."/>
            <person name="Unkles S.E."/>
            <person name="van de Wiele N."/>
            <person name="van Rossen-Uffink D."/>
            <person name="Oliveira J.V."/>
            <person name="Vesth T.C."/>
            <person name="Visser J."/>
            <person name="Yu J.-H."/>
            <person name="Zhou M."/>
            <person name="Andersen M.R."/>
            <person name="Archer D.B."/>
            <person name="Baker S.E."/>
            <person name="Benoit I."/>
            <person name="Brakhage A.A."/>
            <person name="Braus G.H."/>
            <person name="Fischer R."/>
            <person name="Frisvad J.C."/>
            <person name="Goldman G.H."/>
            <person name="Houbraken J."/>
            <person name="Oakley B."/>
            <person name="Pocsi I."/>
            <person name="Scazzocchio C."/>
            <person name="Seiboth B."/>
            <person name="vanKuyk P.A."/>
            <person name="Wortman J."/>
            <person name="Dyer P.S."/>
            <person name="Grigoriev I.V."/>
        </authorList>
    </citation>
    <scope>NUCLEOTIDE SEQUENCE [LARGE SCALE GENOMIC DNA]</scope>
    <source>
        <strain evidence="6">ATCC 16872 / CBS 172.66 / WB 5094</strain>
    </source>
</reference>
<keyword evidence="4" id="KW-0406">Ion transport</keyword>
<evidence type="ECO:0000256" key="4">
    <source>
        <dbReference type="RuleBase" id="RU367022"/>
    </source>
</evidence>